<organism evidence="5 6">
    <name type="scientific">Acer yangbiense</name>
    <dbReference type="NCBI Taxonomy" id="1000413"/>
    <lineage>
        <taxon>Eukaryota</taxon>
        <taxon>Viridiplantae</taxon>
        <taxon>Streptophyta</taxon>
        <taxon>Embryophyta</taxon>
        <taxon>Tracheophyta</taxon>
        <taxon>Spermatophyta</taxon>
        <taxon>Magnoliopsida</taxon>
        <taxon>eudicotyledons</taxon>
        <taxon>Gunneridae</taxon>
        <taxon>Pentapetalae</taxon>
        <taxon>rosids</taxon>
        <taxon>malvids</taxon>
        <taxon>Sapindales</taxon>
        <taxon>Sapindaceae</taxon>
        <taxon>Hippocastanoideae</taxon>
        <taxon>Acereae</taxon>
        <taxon>Acer</taxon>
    </lineage>
</organism>
<dbReference type="PANTHER" id="PTHR10891">
    <property type="entry name" value="EF-HAND CALCIUM-BINDING DOMAIN CONTAINING PROTEIN"/>
    <property type="match status" value="1"/>
</dbReference>
<evidence type="ECO:0000313" key="5">
    <source>
        <dbReference type="EMBL" id="TXG53047.1"/>
    </source>
</evidence>
<evidence type="ECO:0000259" key="4">
    <source>
        <dbReference type="PROSITE" id="PS50222"/>
    </source>
</evidence>
<dbReference type="PROSITE" id="PS00018">
    <property type="entry name" value="EF_HAND_1"/>
    <property type="match status" value="2"/>
</dbReference>
<evidence type="ECO:0000256" key="3">
    <source>
        <dbReference type="ARBA" id="ARBA00022837"/>
    </source>
</evidence>
<dbReference type="EMBL" id="VAHF01000010">
    <property type="protein sequence ID" value="TXG53047.1"/>
    <property type="molecule type" value="Genomic_DNA"/>
</dbReference>
<gene>
    <name evidence="5" type="ORF">EZV62_022216</name>
</gene>
<evidence type="ECO:0000256" key="2">
    <source>
        <dbReference type="ARBA" id="ARBA00022737"/>
    </source>
</evidence>
<keyword evidence="2" id="KW-0677">Repeat</keyword>
<dbReference type="Gene3D" id="1.10.238.10">
    <property type="entry name" value="EF-hand"/>
    <property type="match status" value="2"/>
</dbReference>
<dbReference type="Pfam" id="PF13499">
    <property type="entry name" value="EF-hand_7"/>
    <property type="match status" value="1"/>
</dbReference>
<dbReference type="GO" id="GO:0005509">
    <property type="term" value="F:calcium ion binding"/>
    <property type="evidence" value="ECO:0007669"/>
    <property type="project" value="InterPro"/>
</dbReference>
<dbReference type="FunFam" id="1.10.238.10:FF:000001">
    <property type="entry name" value="Calmodulin 1"/>
    <property type="match status" value="1"/>
</dbReference>
<dbReference type="OrthoDB" id="429467at2759"/>
<dbReference type="PROSITE" id="PS50222">
    <property type="entry name" value="EF_HAND_2"/>
    <property type="match status" value="3"/>
</dbReference>
<name>A0A5C7H7U2_9ROSI</name>
<feature type="domain" description="EF-hand" evidence="4">
    <location>
        <begin position="78"/>
        <end position="113"/>
    </location>
</feature>
<accession>A0A5C7H7U2</accession>
<dbReference type="AlphaFoldDB" id="A0A5C7H7U2"/>
<dbReference type="SUPFAM" id="SSF47473">
    <property type="entry name" value="EF-hand"/>
    <property type="match status" value="1"/>
</dbReference>
<keyword evidence="1" id="KW-0479">Metal-binding</keyword>
<evidence type="ECO:0000313" key="6">
    <source>
        <dbReference type="Proteomes" id="UP000323000"/>
    </source>
</evidence>
<proteinExistence type="predicted"/>
<dbReference type="Pfam" id="PF13202">
    <property type="entry name" value="EF-hand_5"/>
    <property type="match status" value="1"/>
</dbReference>
<dbReference type="Proteomes" id="UP000323000">
    <property type="component" value="Chromosome 10"/>
</dbReference>
<comment type="caution">
    <text evidence="5">The sequence shown here is derived from an EMBL/GenBank/DDBJ whole genome shotgun (WGS) entry which is preliminary data.</text>
</comment>
<keyword evidence="6" id="KW-1185">Reference proteome</keyword>
<dbReference type="InterPro" id="IPR018247">
    <property type="entry name" value="EF_Hand_1_Ca_BS"/>
</dbReference>
<keyword evidence="3" id="KW-0106">Calcium</keyword>
<evidence type="ECO:0000256" key="1">
    <source>
        <dbReference type="ARBA" id="ARBA00022723"/>
    </source>
</evidence>
<reference evidence="6" key="1">
    <citation type="journal article" date="2019" name="Gigascience">
        <title>De novo genome assembly of the endangered Acer yangbiense, a plant species with extremely small populations endemic to Yunnan Province, China.</title>
        <authorList>
            <person name="Yang J."/>
            <person name="Wariss H.M."/>
            <person name="Tao L."/>
            <person name="Zhang R."/>
            <person name="Yun Q."/>
            <person name="Hollingsworth P."/>
            <person name="Dao Z."/>
            <person name="Luo G."/>
            <person name="Guo H."/>
            <person name="Ma Y."/>
            <person name="Sun W."/>
        </authorList>
    </citation>
    <scope>NUCLEOTIDE SEQUENCE [LARGE SCALE GENOMIC DNA]</scope>
    <source>
        <strain evidence="6">cv. Malutang</strain>
    </source>
</reference>
<dbReference type="InterPro" id="IPR011992">
    <property type="entry name" value="EF-hand-dom_pair"/>
</dbReference>
<feature type="domain" description="EF-hand" evidence="4">
    <location>
        <begin position="191"/>
        <end position="225"/>
    </location>
</feature>
<dbReference type="InterPro" id="IPR002048">
    <property type="entry name" value="EF_hand_dom"/>
</dbReference>
<feature type="domain" description="EF-hand" evidence="4">
    <location>
        <begin position="153"/>
        <end position="188"/>
    </location>
</feature>
<protein>
    <recommendedName>
        <fullName evidence="4">EF-hand domain-containing protein</fullName>
    </recommendedName>
</protein>
<sequence length="225" mass="25704">MQMAPLRGTSLHSLWRSKLILHIERSLFVEERSAPLWNKTTMFLAIQVPHLSIEVTVPTIKLVEAVGEGAIVECEFVEGCDGFLWIFTELDKNGDGFVSLEELNWLLERINVHYSLKELESLVGKRSLDFTEFLLFWDSISNINGKHEKEDSDEEADLVNAFNVFDLNGDGFISSEELQSVLSRLGLWNDKSGKDCKSMICMYDTNLDGVLDFEEFKNMMLHTES</sequence>
<dbReference type="InterPro" id="IPR039647">
    <property type="entry name" value="EF_hand_pair_protein_CML-like"/>
</dbReference>
<dbReference type="CDD" id="cd00051">
    <property type="entry name" value="EFh"/>
    <property type="match status" value="1"/>
</dbReference>
<dbReference type="SMART" id="SM00054">
    <property type="entry name" value="EFh"/>
    <property type="match status" value="3"/>
</dbReference>